<accession>A0A1V6TT93</accession>
<dbReference type="OrthoDB" id="2537141at2759"/>
<proteinExistence type="predicted"/>
<evidence type="ECO:0000313" key="3">
    <source>
        <dbReference type="Proteomes" id="UP000191285"/>
    </source>
</evidence>
<dbReference type="STRING" id="303698.A0A1V6TT93"/>
<dbReference type="Proteomes" id="UP000191285">
    <property type="component" value="Unassembled WGS sequence"/>
</dbReference>
<keyword evidence="3" id="KW-1185">Reference proteome</keyword>
<evidence type="ECO:0000256" key="1">
    <source>
        <dbReference type="SAM" id="MobiDB-lite"/>
    </source>
</evidence>
<evidence type="ECO:0000313" key="2">
    <source>
        <dbReference type="EMBL" id="OQE29386.1"/>
    </source>
</evidence>
<dbReference type="AlphaFoldDB" id="A0A1V6TT93"/>
<protein>
    <submittedName>
        <fullName evidence="2">Uncharacterized protein</fullName>
    </submittedName>
</protein>
<comment type="caution">
    <text evidence="2">The sequence shown here is derived from an EMBL/GenBank/DDBJ whole genome shotgun (WGS) entry which is preliminary data.</text>
</comment>
<gene>
    <name evidence="2" type="ORF">PENSTE_c002G09078</name>
</gene>
<reference evidence="3" key="1">
    <citation type="journal article" date="2017" name="Nat. Microbiol.">
        <title>Global analysis of biosynthetic gene clusters reveals vast potential of secondary metabolite production in Penicillium species.</title>
        <authorList>
            <person name="Nielsen J.C."/>
            <person name="Grijseels S."/>
            <person name="Prigent S."/>
            <person name="Ji B."/>
            <person name="Dainat J."/>
            <person name="Nielsen K.F."/>
            <person name="Frisvad J.C."/>
            <person name="Workman M."/>
            <person name="Nielsen J."/>
        </authorList>
    </citation>
    <scope>NUCLEOTIDE SEQUENCE [LARGE SCALE GENOMIC DNA]</scope>
    <source>
        <strain evidence="3">IBT 24891</strain>
    </source>
</reference>
<dbReference type="EMBL" id="MLKD01000002">
    <property type="protein sequence ID" value="OQE29386.1"/>
    <property type="molecule type" value="Genomic_DNA"/>
</dbReference>
<organism evidence="2 3">
    <name type="scientific">Penicillium steckii</name>
    <dbReference type="NCBI Taxonomy" id="303698"/>
    <lineage>
        <taxon>Eukaryota</taxon>
        <taxon>Fungi</taxon>
        <taxon>Dikarya</taxon>
        <taxon>Ascomycota</taxon>
        <taxon>Pezizomycotina</taxon>
        <taxon>Eurotiomycetes</taxon>
        <taxon>Eurotiomycetidae</taxon>
        <taxon>Eurotiales</taxon>
        <taxon>Aspergillaceae</taxon>
        <taxon>Penicillium</taxon>
    </lineage>
</organism>
<sequence length="580" mass="65499">MGTTGRKWIEQWLSGVSPEGLEGDKVHDSGHKNAVTPNEDSQLLHAMPKPRSATLTPLQTRHAKRMRDQLDEIETTIVNTHNKKPRGYDKQPRRRTREDRYEYHAPDITGGRIHRDRKPSKVRRGRKGTINDRFRASNVARSRLTLPSLAALGIFNKGKSSSPMQIRHDQYHHARNERGPTNVCDVASKVQTLACSVTNLSGSEKVSTTNRIKLDQLGTHRFHSHGQKWLGPSFEKELMLRTDQVSRRPIKSIDTNDQGCVMTVKSSELRELSSHAIPFAGVNHPGDCGQQNYLPENQDASPSGAMSATPYVLLESNTSRPQPKHALEEILLAEAPDKLCVGTNTQNESIDTTRRYYELIDLQELLANRKAMWGEDAGGNSLITCSSSALISRHAYTESTLSKGQKIGARKISNMNTEDLVVKDLLFQQLDKLFQEIVECEDGKFHLEGEQLDILPTKRQLLHEPRTDIDTQCLQHTNEAQCDCPHLISYNRSWLTDDTSASFRGTLPIVHAEPLLEKRAICNDNDFRKSRLTDIFDSQFLSREPCLTEDHNSQFAARAPPAPHCSHAFPLGFWRQNKLY</sequence>
<feature type="compositionally biased region" description="Basic and acidic residues" evidence="1">
    <location>
        <begin position="86"/>
        <end position="98"/>
    </location>
</feature>
<feature type="region of interest" description="Disordered" evidence="1">
    <location>
        <begin position="79"/>
        <end position="98"/>
    </location>
</feature>
<name>A0A1V6TT93_9EURO</name>